<sequence length="546" mass="62059">MAQQDQRKFCCSICLDLLKDPVTIPCGHNYCMGCIKSYWGEKDQTETHNCPQCRQIFTPRPALVKNNMLSDLVEELKKTEAASADECSAGPGVVFCDFCTGIKVKAQKSCLQCLVSYCEEHLQPHYKSPAFEKHKLVDPARGFQENICTHHNEVMKIFCRTDQRCICILCSMDEHKGHNMVSAAAEVAQKLKELGVSRQRIQQRIQIREKDLNVLQEEVEAVNKCADNAVRDIEMIITEVKQQIRSRQITEVSRAIELQEKLEQEIAELRRKDTELQQLSGGEDHTEFLHKYPSLSQLTKPTDSPDISIHPLRYSEDVTAAVSGARDKLQDVLTEEWSKISLTDSGADVLLSQPEPKTREDFQKYAQEFTLDPNTAHGYLRVDRTNVRHLGDNYNTPAHPDRFTSWPQVLCSETLTGRCYWEVEWNGDVFVAVAYKKLSRIGNESIFGNNDMSWALQCSVNQSTNYYEFRHKNIRTSISGPHSSRVGVYVDHSAGMLSFYSISDTMTLLHTVQTRFTQPLCPGFGVYFYNSNASLATSDEEEISAH</sequence>
<dbReference type="Proteomes" id="UP000261640">
    <property type="component" value="Unplaced"/>
</dbReference>
<dbReference type="Pfam" id="PF00643">
    <property type="entry name" value="zf-B_box"/>
    <property type="match status" value="1"/>
</dbReference>
<dbReference type="GO" id="GO:0008270">
    <property type="term" value="F:zinc ion binding"/>
    <property type="evidence" value="ECO:0007669"/>
    <property type="project" value="UniProtKB-KW"/>
</dbReference>
<dbReference type="SMART" id="SM00589">
    <property type="entry name" value="PRY"/>
    <property type="match status" value="1"/>
</dbReference>
<dbReference type="InterPro" id="IPR000315">
    <property type="entry name" value="Znf_B-box"/>
</dbReference>
<dbReference type="InterPro" id="IPR013320">
    <property type="entry name" value="ConA-like_dom_sf"/>
</dbReference>
<dbReference type="Pfam" id="PF00622">
    <property type="entry name" value="SPRY"/>
    <property type="match status" value="1"/>
</dbReference>
<feature type="domain" description="B box-type" evidence="9">
    <location>
        <begin position="143"/>
        <end position="183"/>
    </location>
</feature>
<dbReference type="PROSITE" id="PS50119">
    <property type="entry name" value="ZF_BBOX"/>
    <property type="match status" value="1"/>
</dbReference>
<dbReference type="STRING" id="205130.ENSMAMP00000014956"/>
<evidence type="ECO:0000256" key="1">
    <source>
        <dbReference type="ARBA" id="ARBA00022588"/>
    </source>
</evidence>
<dbReference type="SMART" id="SM00336">
    <property type="entry name" value="BBOX"/>
    <property type="match status" value="1"/>
</dbReference>
<dbReference type="InterPro" id="IPR013083">
    <property type="entry name" value="Znf_RING/FYVE/PHD"/>
</dbReference>
<dbReference type="PROSITE" id="PS00518">
    <property type="entry name" value="ZF_RING_1"/>
    <property type="match status" value="1"/>
</dbReference>
<reference evidence="11" key="1">
    <citation type="submission" date="2025-08" db="UniProtKB">
        <authorList>
            <consortium name="Ensembl"/>
        </authorList>
    </citation>
    <scope>IDENTIFICATION</scope>
</reference>
<dbReference type="InterPro" id="IPR017907">
    <property type="entry name" value="Znf_RING_CS"/>
</dbReference>
<dbReference type="GO" id="GO:0005737">
    <property type="term" value="C:cytoplasm"/>
    <property type="evidence" value="ECO:0007669"/>
    <property type="project" value="UniProtKB-ARBA"/>
</dbReference>
<dbReference type="Ensembl" id="ENSMAMT00000015372.2">
    <property type="protein sequence ID" value="ENSMAMP00000014956.1"/>
    <property type="gene ID" value="ENSMAMG00000010161.2"/>
</dbReference>
<dbReference type="InterPro" id="IPR058030">
    <property type="entry name" value="TRIM8/14/16/25/29/45/65_CC"/>
</dbReference>
<dbReference type="InterPro" id="IPR051051">
    <property type="entry name" value="E3_ubiq-ligase_TRIM/RNF"/>
</dbReference>
<name>A0A3Q3LXE8_9TELE</name>
<protein>
    <submittedName>
        <fullName evidence="11">Tripartite motif-containing protein 16-like</fullName>
    </submittedName>
</protein>
<evidence type="ECO:0000256" key="7">
    <source>
        <dbReference type="SAM" id="Coils"/>
    </source>
</evidence>
<dbReference type="CDD" id="cd19769">
    <property type="entry name" value="Bbox2_TRIM16-like"/>
    <property type="match status" value="1"/>
</dbReference>
<dbReference type="Pfam" id="PF25600">
    <property type="entry name" value="TRIM_CC"/>
    <property type="match status" value="1"/>
</dbReference>
<reference evidence="11" key="2">
    <citation type="submission" date="2025-09" db="UniProtKB">
        <authorList>
            <consortium name="Ensembl"/>
        </authorList>
    </citation>
    <scope>IDENTIFICATION</scope>
</reference>
<dbReference type="FunCoup" id="A0A3Q3LXE8">
    <property type="interactions" value="21"/>
</dbReference>
<feature type="domain" description="B30.2/SPRY" evidence="10">
    <location>
        <begin position="349"/>
        <end position="542"/>
    </location>
</feature>
<evidence type="ECO:0000259" key="8">
    <source>
        <dbReference type="PROSITE" id="PS50089"/>
    </source>
</evidence>
<proteinExistence type="predicted"/>
<evidence type="ECO:0000259" key="10">
    <source>
        <dbReference type="PROSITE" id="PS50188"/>
    </source>
</evidence>
<keyword evidence="3 6" id="KW-0863">Zinc-finger</keyword>
<dbReference type="SMART" id="SM00184">
    <property type="entry name" value="RING"/>
    <property type="match status" value="1"/>
</dbReference>
<dbReference type="PRINTS" id="PR01407">
    <property type="entry name" value="BUTYPHLNCDUF"/>
</dbReference>
<dbReference type="SMART" id="SM00449">
    <property type="entry name" value="SPRY"/>
    <property type="match status" value="1"/>
</dbReference>
<dbReference type="PROSITE" id="PS50188">
    <property type="entry name" value="B302_SPRY"/>
    <property type="match status" value="1"/>
</dbReference>
<dbReference type="InParanoid" id="A0A3Q3LXE8"/>
<dbReference type="InterPro" id="IPR006574">
    <property type="entry name" value="PRY"/>
</dbReference>
<dbReference type="SUPFAM" id="SSF57850">
    <property type="entry name" value="RING/U-box"/>
    <property type="match status" value="1"/>
</dbReference>
<dbReference type="InterPro" id="IPR003877">
    <property type="entry name" value="SPRY_dom"/>
</dbReference>
<keyword evidence="7" id="KW-0175">Coiled coil</keyword>
<evidence type="ECO:0000256" key="5">
    <source>
        <dbReference type="ARBA" id="ARBA00022859"/>
    </source>
</evidence>
<dbReference type="Pfam" id="PF13765">
    <property type="entry name" value="PRY"/>
    <property type="match status" value="1"/>
</dbReference>
<evidence type="ECO:0000256" key="4">
    <source>
        <dbReference type="ARBA" id="ARBA00022833"/>
    </source>
</evidence>
<dbReference type="GeneTree" id="ENSGT01150000286950"/>
<keyword evidence="4" id="KW-0862">Zinc</keyword>
<keyword evidence="1" id="KW-0399">Innate immunity</keyword>
<dbReference type="CDD" id="cd16040">
    <property type="entry name" value="SPRY_PRY_SNTX"/>
    <property type="match status" value="1"/>
</dbReference>
<dbReference type="InterPro" id="IPR001841">
    <property type="entry name" value="Znf_RING"/>
</dbReference>
<keyword evidence="5" id="KW-0391">Immunity</keyword>
<feature type="coiled-coil region" evidence="7">
    <location>
        <begin position="252"/>
        <end position="279"/>
    </location>
</feature>
<keyword evidence="2" id="KW-0479">Metal-binding</keyword>
<dbReference type="SUPFAM" id="SSF49899">
    <property type="entry name" value="Concanavalin A-like lectins/glucanases"/>
    <property type="match status" value="1"/>
</dbReference>
<evidence type="ECO:0000256" key="3">
    <source>
        <dbReference type="ARBA" id="ARBA00022771"/>
    </source>
</evidence>
<dbReference type="Gene3D" id="2.60.120.920">
    <property type="match status" value="1"/>
</dbReference>
<organism evidence="11 12">
    <name type="scientific">Mastacembelus armatus</name>
    <name type="common">zig-zag eel</name>
    <dbReference type="NCBI Taxonomy" id="205130"/>
    <lineage>
        <taxon>Eukaryota</taxon>
        <taxon>Metazoa</taxon>
        <taxon>Chordata</taxon>
        <taxon>Craniata</taxon>
        <taxon>Vertebrata</taxon>
        <taxon>Euteleostomi</taxon>
        <taxon>Actinopterygii</taxon>
        <taxon>Neopterygii</taxon>
        <taxon>Teleostei</taxon>
        <taxon>Neoteleostei</taxon>
        <taxon>Acanthomorphata</taxon>
        <taxon>Anabantaria</taxon>
        <taxon>Synbranchiformes</taxon>
        <taxon>Mastacembelidae</taxon>
        <taxon>Mastacembelus</taxon>
    </lineage>
</organism>
<evidence type="ECO:0000256" key="6">
    <source>
        <dbReference type="PROSITE-ProRule" id="PRU00024"/>
    </source>
</evidence>
<dbReference type="Gene3D" id="3.30.40.10">
    <property type="entry name" value="Zinc/RING finger domain, C3HC4 (zinc finger)"/>
    <property type="match status" value="1"/>
</dbReference>
<dbReference type="PROSITE" id="PS50089">
    <property type="entry name" value="ZF_RING_2"/>
    <property type="match status" value="1"/>
</dbReference>
<evidence type="ECO:0000313" key="11">
    <source>
        <dbReference type="Ensembl" id="ENSMAMP00000014956.1"/>
    </source>
</evidence>
<accession>A0A3Q3LXE8</accession>
<dbReference type="SUPFAM" id="SSF57845">
    <property type="entry name" value="B-box zinc-binding domain"/>
    <property type="match status" value="1"/>
</dbReference>
<keyword evidence="12" id="KW-1185">Reference proteome</keyword>
<dbReference type="Gene3D" id="3.30.160.60">
    <property type="entry name" value="Classic Zinc Finger"/>
    <property type="match status" value="1"/>
</dbReference>
<evidence type="ECO:0000313" key="12">
    <source>
        <dbReference type="Proteomes" id="UP000261640"/>
    </source>
</evidence>
<dbReference type="InterPro" id="IPR003879">
    <property type="entry name" value="Butyrophylin_SPRY"/>
</dbReference>
<dbReference type="InterPro" id="IPR001870">
    <property type="entry name" value="B30.2/SPRY"/>
</dbReference>
<dbReference type="PANTHER" id="PTHR25465">
    <property type="entry name" value="B-BOX DOMAIN CONTAINING"/>
    <property type="match status" value="1"/>
</dbReference>
<dbReference type="PANTHER" id="PTHR25465:SF5">
    <property type="entry name" value="E3 UBIQUITIN_ISG15 LIGASE TRIM25-RELATED"/>
    <property type="match status" value="1"/>
</dbReference>
<dbReference type="Gene3D" id="4.10.830.40">
    <property type="match status" value="1"/>
</dbReference>
<dbReference type="InterPro" id="IPR043136">
    <property type="entry name" value="B30.2/SPRY_sf"/>
</dbReference>
<dbReference type="AlphaFoldDB" id="A0A3Q3LXE8"/>
<dbReference type="Pfam" id="PF15227">
    <property type="entry name" value="zf-C3HC4_4"/>
    <property type="match status" value="1"/>
</dbReference>
<evidence type="ECO:0000256" key="2">
    <source>
        <dbReference type="ARBA" id="ARBA00022723"/>
    </source>
</evidence>
<dbReference type="GO" id="GO:0045087">
    <property type="term" value="P:innate immune response"/>
    <property type="evidence" value="ECO:0007669"/>
    <property type="project" value="UniProtKB-KW"/>
</dbReference>
<evidence type="ECO:0000259" key="9">
    <source>
        <dbReference type="PROSITE" id="PS50119"/>
    </source>
</evidence>
<feature type="domain" description="RING-type" evidence="8">
    <location>
        <begin position="11"/>
        <end position="54"/>
    </location>
</feature>